<gene>
    <name evidence="1" type="ORF">NTEN_LOCUS22260</name>
</gene>
<accession>A0A6H5HM77</accession>
<reference evidence="1 2" key="1">
    <citation type="submission" date="2020-02" db="EMBL/GenBank/DDBJ databases">
        <authorList>
            <person name="Ferguson B K."/>
        </authorList>
    </citation>
    <scope>NUCLEOTIDE SEQUENCE [LARGE SCALE GENOMIC DNA]</scope>
</reference>
<sequence length="70" mass="8113">MYSKLTTFTQNYSRNMYLTSLKPLFSYATEKRHPSCSSTSICILTENKPCKLKYISIRPVRTSQSWAVPD</sequence>
<organism evidence="1 2">
    <name type="scientific">Nesidiocoris tenuis</name>
    <dbReference type="NCBI Taxonomy" id="355587"/>
    <lineage>
        <taxon>Eukaryota</taxon>
        <taxon>Metazoa</taxon>
        <taxon>Ecdysozoa</taxon>
        <taxon>Arthropoda</taxon>
        <taxon>Hexapoda</taxon>
        <taxon>Insecta</taxon>
        <taxon>Pterygota</taxon>
        <taxon>Neoptera</taxon>
        <taxon>Paraneoptera</taxon>
        <taxon>Hemiptera</taxon>
        <taxon>Heteroptera</taxon>
        <taxon>Panheteroptera</taxon>
        <taxon>Cimicomorpha</taxon>
        <taxon>Miridae</taxon>
        <taxon>Dicyphina</taxon>
        <taxon>Nesidiocoris</taxon>
    </lineage>
</organism>
<dbReference type="AlphaFoldDB" id="A0A6H5HM77"/>
<evidence type="ECO:0000313" key="1">
    <source>
        <dbReference type="EMBL" id="CAB0018351.1"/>
    </source>
</evidence>
<dbReference type="EMBL" id="CADCXU010032685">
    <property type="protein sequence ID" value="CAB0018351.1"/>
    <property type="molecule type" value="Genomic_DNA"/>
</dbReference>
<dbReference type="Proteomes" id="UP000479000">
    <property type="component" value="Unassembled WGS sequence"/>
</dbReference>
<evidence type="ECO:0000313" key="2">
    <source>
        <dbReference type="Proteomes" id="UP000479000"/>
    </source>
</evidence>
<name>A0A6H5HM77_9HEMI</name>
<keyword evidence="2" id="KW-1185">Reference proteome</keyword>
<protein>
    <submittedName>
        <fullName evidence="1">Uncharacterized protein</fullName>
    </submittedName>
</protein>
<proteinExistence type="predicted"/>